<name>A0A0C2BLI3_9BILA</name>
<keyword evidence="3 5" id="KW-1133">Transmembrane helix</keyword>
<evidence type="ECO:0000256" key="5">
    <source>
        <dbReference type="SAM" id="Phobius"/>
    </source>
</evidence>
<dbReference type="GO" id="GO:0005886">
    <property type="term" value="C:plasma membrane"/>
    <property type="evidence" value="ECO:0007669"/>
    <property type="project" value="TreeGrafter"/>
</dbReference>
<dbReference type="InterPro" id="IPR028823">
    <property type="entry name" value="NALCN"/>
</dbReference>
<evidence type="ECO:0000259" key="6">
    <source>
        <dbReference type="Pfam" id="PF00520"/>
    </source>
</evidence>
<keyword evidence="8" id="KW-1185">Reference proteome</keyword>
<feature type="domain" description="Ion transport" evidence="6">
    <location>
        <begin position="17"/>
        <end position="260"/>
    </location>
</feature>
<feature type="transmembrane region" description="Helical" evidence="5">
    <location>
        <begin position="172"/>
        <end position="197"/>
    </location>
</feature>
<dbReference type="OrthoDB" id="10069766at2759"/>
<evidence type="ECO:0000313" key="7">
    <source>
        <dbReference type="EMBL" id="KIH44648.1"/>
    </source>
</evidence>
<dbReference type="Gene3D" id="1.10.287.70">
    <property type="match status" value="1"/>
</dbReference>
<feature type="transmembrane region" description="Helical" evidence="5">
    <location>
        <begin position="43"/>
        <end position="65"/>
    </location>
</feature>
<evidence type="ECO:0000256" key="4">
    <source>
        <dbReference type="ARBA" id="ARBA00023136"/>
    </source>
</evidence>
<sequence>LPLFLLSFFCPICLFQSFALLVVINSCTLVVPWNVEEEKQRRNVLFGLTILSALCNILFTIEIILKSVAFTVRGFWQSRRNRGDFVITILGLTWIVFHFLFQVPAYIAGGINEWKRLTYTFGYMVVILRFFTIAGSTAFTHCHCFSSICLFPGRKSTLKMLMLTVLMSMVRSLFIIAAMFLLVLFYAYTGVILFGMVKYGQAVSKHVNFRNGREALVVLFRSVTGEDWNDIMHDCMVSFRQQLLIIPHVRLLIFSSLFHLIT</sequence>
<feature type="transmembrane region" description="Helical" evidence="5">
    <location>
        <begin position="127"/>
        <end position="151"/>
    </location>
</feature>
<evidence type="ECO:0000256" key="2">
    <source>
        <dbReference type="ARBA" id="ARBA00022692"/>
    </source>
</evidence>
<organism evidence="7 8">
    <name type="scientific">Ancylostoma duodenale</name>
    <dbReference type="NCBI Taxonomy" id="51022"/>
    <lineage>
        <taxon>Eukaryota</taxon>
        <taxon>Metazoa</taxon>
        <taxon>Ecdysozoa</taxon>
        <taxon>Nematoda</taxon>
        <taxon>Chromadorea</taxon>
        <taxon>Rhabditida</taxon>
        <taxon>Rhabditina</taxon>
        <taxon>Rhabditomorpha</taxon>
        <taxon>Strongyloidea</taxon>
        <taxon>Ancylostomatidae</taxon>
        <taxon>Ancylostomatinae</taxon>
        <taxon>Ancylostoma</taxon>
    </lineage>
</organism>
<dbReference type="Proteomes" id="UP000054047">
    <property type="component" value="Unassembled WGS sequence"/>
</dbReference>
<evidence type="ECO:0000256" key="3">
    <source>
        <dbReference type="ARBA" id="ARBA00022989"/>
    </source>
</evidence>
<dbReference type="GO" id="GO:0005261">
    <property type="term" value="F:monoatomic cation channel activity"/>
    <property type="evidence" value="ECO:0007669"/>
    <property type="project" value="InterPro"/>
</dbReference>
<comment type="subcellular location">
    <subcellularLocation>
        <location evidence="1">Membrane</location>
        <topology evidence="1">Multi-pass membrane protein</topology>
    </subcellularLocation>
</comment>
<keyword evidence="2 5" id="KW-0812">Transmembrane</keyword>
<reference evidence="7 8" key="1">
    <citation type="submission" date="2013-12" db="EMBL/GenBank/DDBJ databases">
        <title>Draft genome of the parsitic nematode Ancylostoma duodenale.</title>
        <authorList>
            <person name="Mitreva M."/>
        </authorList>
    </citation>
    <scope>NUCLEOTIDE SEQUENCE [LARGE SCALE GENOMIC DNA]</scope>
    <source>
        <strain evidence="7 8">Zhejiang</strain>
    </source>
</reference>
<dbReference type="Gene3D" id="1.20.120.350">
    <property type="entry name" value="Voltage-gated potassium channels. Chain C"/>
    <property type="match status" value="1"/>
</dbReference>
<accession>A0A0C2BLI3</accession>
<gene>
    <name evidence="7" type="ORF">ANCDUO_25326</name>
</gene>
<dbReference type="SUPFAM" id="SSF81324">
    <property type="entry name" value="Voltage-gated potassium channels"/>
    <property type="match status" value="1"/>
</dbReference>
<protein>
    <submittedName>
        <fullName evidence="7">Transporter, cation channel family protein</fullName>
    </submittedName>
</protein>
<keyword evidence="4 5" id="KW-0472">Membrane</keyword>
<dbReference type="PANTHER" id="PTHR46141">
    <property type="entry name" value="SODIUM LEAK CHANNEL NON-SELECTIVE PROTEIN"/>
    <property type="match status" value="1"/>
</dbReference>
<evidence type="ECO:0000313" key="8">
    <source>
        <dbReference type="Proteomes" id="UP000054047"/>
    </source>
</evidence>
<dbReference type="InterPro" id="IPR005821">
    <property type="entry name" value="Ion_trans_dom"/>
</dbReference>
<dbReference type="GO" id="GO:0032224">
    <property type="term" value="P:positive regulation of synaptic transmission, cholinergic"/>
    <property type="evidence" value="ECO:0007669"/>
    <property type="project" value="TreeGrafter"/>
</dbReference>
<feature type="non-terminal residue" evidence="7">
    <location>
        <position position="1"/>
    </location>
</feature>
<proteinExistence type="predicted"/>
<evidence type="ECO:0000256" key="1">
    <source>
        <dbReference type="ARBA" id="ARBA00004141"/>
    </source>
</evidence>
<dbReference type="EMBL" id="KN776484">
    <property type="protein sequence ID" value="KIH44648.1"/>
    <property type="molecule type" value="Genomic_DNA"/>
</dbReference>
<dbReference type="AlphaFoldDB" id="A0A0C2BLI3"/>
<feature type="transmembrane region" description="Helical" evidence="5">
    <location>
        <begin position="85"/>
        <end position="107"/>
    </location>
</feature>
<dbReference type="GO" id="GO:0032230">
    <property type="term" value="P:positive regulation of synaptic transmission, GABAergic"/>
    <property type="evidence" value="ECO:0007669"/>
    <property type="project" value="TreeGrafter"/>
</dbReference>
<dbReference type="InterPro" id="IPR027359">
    <property type="entry name" value="Volt_channel_dom_sf"/>
</dbReference>
<dbReference type="Pfam" id="PF00520">
    <property type="entry name" value="Ion_trans"/>
    <property type="match status" value="1"/>
</dbReference>
<dbReference type="PANTHER" id="PTHR46141:SF1">
    <property type="entry name" value="SODIUM LEAK CHANNEL NALCN"/>
    <property type="match status" value="1"/>
</dbReference>